<sequence>MLSEVYNVGGITSDVQGRMYKEVIAVSAVGNPVLVVVLSLVAGLLVGGVWSSYQRGASRAATAVLASLAVMAVVLAVLVLVEVM</sequence>
<feature type="transmembrane region" description="Helical" evidence="1">
    <location>
        <begin position="23"/>
        <end position="50"/>
    </location>
</feature>
<proteinExistence type="predicted"/>
<organism evidence="2 3">
    <name type="scientific">Corynebacterium mucifaciens</name>
    <dbReference type="NCBI Taxonomy" id="57171"/>
    <lineage>
        <taxon>Bacteria</taxon>
        <taxon>Bacillati</taxon>
        <taxon>Actinomycetota</taxon>
        <taxon>Actinomycetes</taxon>
        <taxon>Mycobacteriales</taxon>
        <taxon>Corynebacteriaceae</taxon>
        <taxon>Corynebacterium</taxon>
    </lineage>
</organism>
<keyword evidence="1" id="KW-0472">Membrane</keyword>
<evidence type="ECO:0000313" key="3">
    <source>
        <dbReference type="Proteomes" id="UP001549139"/>
    </source>
</evidence>
<gene>
    <name evidence="2" type="ORF">JOF50_000825</name>
</gene>
<evidence type="ECO:0000313" key="2">
    <source>
        <dbReference type="EMBL" id="MET3944026.1"/>
    </source>
</evidence>
<comment type="caution">
    <text evidence="2">The sequence shown here is derived from an EMBL/GenBank/DDBJ whole genome shotgun (WGS) entry which is preliminary data.</text>
</comment>
<feature type="transmembrane region" description="Helical" evidence="1">
    <location>
        <begin position="62"/>
        <end position="81"/>
    </location>
</feature>
<keyword evidence="3" id="KW-1185">Reference proteome</keyword>
<accession>A0ABV2NWU5</accession>
<reference evidence="2 3" key="1">
    <citation type="submission" date="2024-06" db="EMBL/GenBank/DDBJ databases">
        <title>Sequencing the genomes of 1000 actinobacteria strains.</title>
        <authorList>
            <person name="Klenk H.-P."/>
        </authorList>
    </citation>
    <scope>NUCLEOTIDE SEQUENCE [LARGE SCALE GENOMIC DNA]</scope>
    <source>
        <strain evidence="2 3">DSM 44265</strain>
    </source>
</reference>
<dbReference type="Proteomes" id="UP001549139">
    <property type="component" value="Unassembled WGS sequence"/>
</dbReference>
<keyword evidence="1" id="KW-0812">Transmembrane</keyword>
<dbReference type="EMBL" id="JBEPNZ010000001">
    <property type="protein sequence ID" value="MET3944026.1"/>
    <property type="molecule type" value="Genomic_DNA"/>
</dbReference>
<keyword evidence="1" id="KW-1133">Transmembrane helix</keyword>
<protein>
    <submittedName>
        <fullName evidence="2">Uncharacterized protein</fullName>
    </submittedName>
</protein>
<evidence type="ECO:0000256" key="1">
    <source>
        <dbReference type="SAM" id="Phobius"/>
    </source>
</evidence>
<name>A0ABV2NWU5_9CORY</name>